<evidence type="ECO:0000313" key="1">
    <source>
        <dbReference type="EMBL" id="KAH7674157.1"/>
    </source>
</evidence>
<dbReference type="Proteomes" id="UP000827976">
    <property type="component" value="Chromosome 8"/>
</dbReference>
<sequence>MASSNSLLVFPALLGIILILSLEVVSARELLQRTEEKVVEAGYEEQKASTGVNYGFSFQPVPTNGYYYGFQPKENVDKAEYVGQKALVQVGLPLLGSNYNGYGSISLPAYGSYAPNSGVQPIGNYPGAIYSSSFYNSYPYVIGYGGQP</sequence>
<dbReference type="EMBL" id="CM037018">
    <property type="protein sequence ID" value="KAH7674157.1"/>
    <property type="molecule type" value="Genomic_DNA"/>
</dbReference>
<organism evidence="1 2">
    <name type="scientific">Dioscorea alata</name>
    <name type="common">Purple yam</name>
    <dbReference type="NCBI Taxonomy" id="55571"/>
    <lineage>
        <taxon>Eukaryota</taxon>
        <taxon>Viridiplantae</taxon>
        <taxon>Streptophyta</taxon>
        <taxon>Embryophyta</taxon>
        <taxon>Tracheophyta</taxon>
        <taxon>Spermatophyta</taxon>
        <taxon>Magnoliopsida</taxon>
        <taxon>Liliopsida</taxon>
        <taxon>Dioscoreales</taxon>
        <taxon>Dioscoreaceae</taxon>
        <taxon>Dioscorea</taxon>
    </lineage>
</organism>
<gene>
    <name evidence="1" type="ORF">IHE45_08G054000</name>
</gene>
<proteinExistence type="predicted"/>
<protein>
    <submittedName>
        <fullName evidence="1">Uncharacterized protein</fullName>
    </submittedName>
</protein>
<keyword evidence="2" id="KW-1185">Reference proteome</keyword>
<name>A0ACB7VJH5_DIOAL</name>
<comment type="caution">
    <text evidence="1">The sequence shown here is derived from an EMBL/GenBank/DDBJ whole genome shotgun (WGS) entry which is preliminary data.</text>
</comment>
<accession>A0ACB7VJH5</accession>
<reference evidence="2" key="1">
    <citation type="journal article" date="2022" name="Nat. Commun.">
        <title>Chromosome evolution and the genetic basis of agronomically important traits in greater yam.</title>
        <authorList>
            <person name="Bredeson J.V."/>
            <person name="Lyons J.B."/>
            <person name="Oniyinde I.O."/>
            <person name="Okereke N.R."/>
            <person name="Kolade O."/>
            <person name="Nnabue I."/>
            <person name="Nwadili C.O."/>
            <person name="Hribova E."/>
            <person name="Parker M."/>
            <person name="Nwogha J."/>
            <person name="Shu S."/>
            <person name="Carlson J."/>
            <person name="Kariba R."/>
            <person name="Muthemba S."/>
            <person name="Knop K."/>
            <person name="Barton G.J."/>
            <person name="Sherwood A.V."/>
            <person name="Lopez-Montes A."/>
            <person name="Asiedu R."/>
            <person name="Jamnadass R."/>
            <person name="Muchugi A."/>
            <person name="Goodstein D."/>
            <person name="Egesi C.N."/>
            <person name="Featherston J."/>
            <person name="Asfaw A."/>
            <person name="Simpson G.G."/>
            <person name="Dolezel J."/>
            <person name="Hendre P.S."/>
            <person name="Van Deynze A."/>
            <person name="Kumar P.L."/>
            <person name="Obidiegwu J.E."/>
            <person name="Bhattacharjee R."/>
            <person name="Rokhsar D.S."/>
        </authorList>
    </citation>
    <scope>NUCLEOTIDE SEQUENCE [LARGE SCALE GENOMIC DNA]</scope>
    <source>
        <strain evidence="2">cv. TDa95/00328</strain>
    </source>
</reference>
<evidence type="ECO:0000313" key="2">
    <source>
        <dbReference type="Proteomes" id="UP000827976"/>
    </source>
</evidence>